<proteinExistence type="predicted"/>
<accession>A0ABR3Y240</accession>
<protein>
    <submittedName>
        <fullName evidence="1">Uncharacterized protein</fullName>
    </submittedName>
</protein>
<sequence length="246" mass="27971">MSYSLSMIPDFFSVVDSLSSLLSPRGIIGVVDFYAQSAADFAYRNYTGGSIGRHVNYLARTFWRSWFDLDRVNLEPGRRDYLEYRFGTVLTINSRNAGLGFIPYYIWLGCPKKPFSSSSLPHEIVERIDALATESPLLAAMERPNSTTNALSRAVDRTAPEIRSKAFDAAVHNISAQLPLPSFFYQNHHWRIYYDDRLPKHTQFNEEYIYAFTWEDARADERLLNIGPSDVVLAITSAGDNILSYA</sequence>
<comment type="caution">
    <text evidence="1">The sequence shown here is derived from an EMBL/GenBank/DDBJ whole genome shotgun (WGS) entry which is preliminary data.</text>
</comment>
<reference evidence="1 2" key="1">
    <citation type="journal article" date="2024" name="Commun. Biol.">
        <title>Comparative genomic analysis of thermophilic fungi reveals convergent evolutionary adaptations and gene losses.</title>
        <authorList>
            <person name="Steindorff A.S."/>
            <person name="Aguilar-Pontes M.V."/>
            <person name="Robinson A.J."/>
            <person name="Andreopoulos B."/>
            <person name="LaButti K."/>
            <person name="Kuo A."/>
            <person name="Mondo S."/>
            <person name="Riley R."/>
            <person name="Otillar R."/>
            <person name="Haridas S."/>
            <person name="Lipzen A."/>
            <person name="Grimwood J."/>
            <person name="Schmutz J."/>
            <person name="Clum A."/>
            <person name="Reid I.D."/>
            <person name="Moisan M.C."/>
            <person name="Butler G."/>
            <person name="Nguyen T.T.M."/>
            <person name="Dewar K."/>
            <person name="Conant G."/>
            <person name="Drula E."/>
            <person name="Henrissat B."/>
            <person name="Hansel C."/>
            <person name="Singer S."/>
            <person name="Hutchinson M.I."/>
            <person name="de Vries R.P."/>
            <person name="Natvig D.O."/>
            <person name="Powell A.J."/>
            <person name="Tsang A."/>
            <person name="Grigoriev I.V."/>
        </authorList>
    </citation>
    <scope>NUCLEOTIDE SEQUENCE [LARGE SCALE GENOMIC DNA]</scope>
    <source>
        <strain evidence="1 2">ATCC 24622</strain>
    </source>
</reference>
<dbReference type="PANTHER" id="PTHR47473:SF1">
    <property type="entry name" value="METHYLTRANSFERASE DOMAIN-CONTAINING PROTEIN"/>
    <property type="match status" value="1"/>
</dbReference>
<gene>
    <name evidence="1" type="ORF">VTK73DRAFT_2214</name>
</gene>
<name>A0ABR3Y240_9PEZI</name>
<dbReference type="EMBL" id="JAZHXJ010000016">
    <property type="protein sequence ID" value="KAL1882123.1"/>
    <property type="molecule type" value="Genomic_DNA"/>
</dbReference>
<keyword evidence="2" id="KW-1185">Reference proteome</keyword>
<evidence type="ECO:0000313" key="1">
    <source>
        <dbReference type="EMBL" id="KAL1882123.1"/>
    </source>
</evidence>
<dbReference type="Pfam" id="PF11899">
    <property type="entry name" value="DUF3419"/>
    <property type="match status" value="1"/>
</dbReference>
<evidence type="ECO:0000313" key="2">
    <source>
        <dbReference type="Proteomes" id="UP001586593"/>
    </source>
</evidence>
<dbReference type="PANTHER" id="PTHR47473">
    <property type="entry name" value="BTA1P"/>
    <property type="match status" value="1"/>
</dbReference>
<organism evidence="1 2">
    <name type="scientific">Phialemonium thermophilum</name>
    <dbReference type="NCBI Taxonomy" id="223376"/>
    <lineage>
        <taxon>Eukaryota</taxon>
        <taxon>Fungi</taxon>
        <taxon>Dikarya</taxon>
        <taxon>Ascomycota</taxon>
        <taxon>Pezizomycotina</taxon>
        <taxon>Sordariomycetes</taxon>
        <taxon>Sordariomycetidae</taxon>
        <taxon>Cephalothecales</taxon>
        <taxon>Cephalothecaceae</taxon>
        <taxon>Phialemonium</taxon>
    </lineage>
</organism>
<dbReference type="Proteomes" id="UP001586593">
    <property type="component" value="Unassembled WGS sequence"/>
</dbReference>
<dbReference type="InterPro" id="IPR021829">
    <property type="entry name" value="DUF3419"/>
</dbReference>